<dbReference type="RefSeq" id="WP_165644377.1">
    <property type="nucleotide sequence ID" value="NZ_SNXY01000001.1"/>
</dbReference>
<gene>
    <name evidence="2" type="ORF">EDD54_0014</name>
</gene>
<evidence type="ECO:0000313" key="3">
    <source>
        <dbReference type="Proteomes" id="UP000294547"/>
    </source>
</evidence>
<dbReference type="AlphaFoldDB" id="A0A4V3CX38"/>
<dbReference type="Proteomes" id="UP000294547">
    <property type="component" value="Unassembled WGS sequence"/>
</dbReference>
<feature type="domain" description="DNA primase/polymerase bifunctional N-terminal" evidence="1">
    <location>
        <begin position="7"/>
        <end position="162"/>
    </location>
</feature>
<dbReference type="Gene3D" id="3.40.50.300">
    <property type="entry name" value="P-loop containing nucleotide triphosphate hydrolases"/>
    <property type="match status" value="1"/>
</dbReference>
<dbReference type="CDD" id="cd04859">
    <property type="entry name" value="Prim_Pol"/>
    <property type="match status" value="1"/>
</dbReference>
<dbReference type="Pfam" id="PF09250">
    <property type="entry name" value="Prim-Pol"/>
    <property type="match status" value="1"/>
</dbReference>
<dbReference type="SUPFAM" id="SSF56747">
    <property type="entry name" value="Prim-pol domain"/>
    <property type="match status" value="1"/>
</dbReference>
<dbReference type="Pfam" id="PF19263">
    <property type="entry name" value="DUF5906"/>
    <property type="match status" value="1"/>
</dbReference>
<dbReference type="SUPFAM" id="SSF52540">
    <property type="entry name" value="P-loop containing nucleoside triphosphate hydrolases"/>
    <property type="match status" value="1"/>
</dbReference>
<reference evidence="2 3" key="1">
    <citation type="submission" date="2019-03" db="EMBL/GenBank/DDBJ databases">
        <title>Genomic Encyclopedia of Type Strains, Phase IV (KMG-IV): sequencing the most valuable type-strain genomes for metagenomic binning, comparative biology and taxonomic classification.</title>
        <authorList>
            <person name="Goeker M."/>
        </authorList>
    </citation>
    <scope>NUCLEOTIDE SEQUENCE [LARGE SCALE GENOMIC DNA]</scope>
    <source>
        <strain evidence="2 3">DSM 102969</strain>
    </source>
</reference>
<comment type="caution">
    <text evidence="2">The sequence shown here is derived from an EMBL/GenBank/DDBJ whole genome shotgun (WGS) entry which is preliminary data.</text>
</comment>
<evidence type="ECO:0000259" key="1">
    <source>
        <dbReference type="SMART" id="SM00943"/>
    </source>
</evidence>
<name>A0A4V3CX38_9HYPH</name>
<accession>A0A4V3CX38</accession>
<sequence length="728" mass="80945">MSLLETALRFVGEGCSVFPLQPRSKAPFPGSRGFKDATFDHETISGWLSDETLNYGIVPSAEILVIDVDPRNGGDLVALEKEVGALPPTVTVKTGGGGTHAYYRKAGGWSGRPRKTVAGIDLKLSNGYVVGPGSVHPSGGAYAFMPGLALGEIAIAEAPAGLVQWFEPEPERKAPPVLDDDSDVDLGDRRADFTAIENGCAWVASCRDQAADLPEPQWKLLANLTARCDQGFQHFHRISSLDPTRYDRLETTEKFQRARDTGYRPPLCASVQAEGFTGCTRCPFSQTIKSPMRLGYRDPELTKIQATSVYDAASDRWVRIDREPFTYLPARNFSNLHKATLKSPHDELVSSPLTCKVEATEYIPGEEMFSRRPDGRLVLNTWCAGGIAGRSGNCDGILAHLRYLTMSEREYEHLLDYLAHLVQFPALKIRHAVLIISRQGVGKSFFPRVARHLFGASNVQEDTADAIQNNFWGRRLVDKQYLILNEMMLGDDDQRRLNNKMKELLSEDHVIVEEKHIPAYSAMTPRGIFAFSNHDRPIKLERGDRRLFVIRNERDPKPADYYKGFYGMVLDAEAAAFKAFLETRSLAHFSAGAHPPMTEAKYELEQASRSELEQSIATWIEDKVKPFEVDLVSADEVAAQMSAAMGTRSPLGVHGRVTSQRIATALTKIGAIRYGSSAVSVCGDPAKKKRLWIVRDHRFWQGASLQEVRNHLNSTTVERWNGPLQLVQ</sequence>
<proteinExistence type="predicted"/>
<dbReference type="InterPro" id="IPR027417">
    <property type="entry name" value="P-loop_NTPase"/>
</dbReference>
<dbReference type="EMBL" id="SNXY01000001">
    <property type="protein sequence ID" value="TDP88718.1"/>
    <property type="molecule type" value="Genomic_DNA"/>
</dbReference>
<keyword evidence="3" id="KW-1185">Reference proteome</keyword>
<dbReference type="InterPro" id="IPR015330">
    <property type="entry name" value="DNA_primase/pol_bifunc_N"/>
</dbReference>
<dbReference type="SMART" id="SM00943">
    <property type="entry name" value="Prim-Pol"/>
    <property type="match status" value="1"/>
</dbReference>
<organism evidence="2 3">
    <name type="scientific">Oharaeibacter diazotrophicus</name>
    <dbReference type="NCBI Taxonomy" id="1920512"/>
    <lineage>
        <taxon>Bacteria</taxon>
        <taxon>Pseudomonadati</taxon>
        <taxon>Pseudomonadota</taxon>
        <taxon>Alphaproteobacteria</taxon>
        <taxon>Hyphomicrobiales</taxon>
        <taxon>Pleomorphomonadaceae</taxon>
        <taxon>Oharaeibacter</taxon>
    </lineage>
</organism>
<protein>
    <submittedName>
        <fullName evidence="2">Bifunctional DNA primase/polymerase-like protein</fullName>
    </submittedName>
</protein>
<dbReference type="InterPro" id="IPR045455">
    <property type="entry name" value="NrS-1_pol-like_helicase"/>
</dbReference>
<evidence type="ECO:0000313" key="2">
    <source>
        <dbReference type="EMBL" id="TDP88718.1"/>
    </source>
</evidence>